<evidence type="ECO:0000313" key="1">
    <source>
        <dbReference type="EMBL" id="KAK1931232.1"/>
    </source>
</evidence>
<name>A0AAD9G3C9_9STRA</name>
<keyword evidence="3" id="KW-1185">Reference proteome</keyword>
<gene>
    <name evidence="1" type="ORF">P3T76_013421</name>
    <name evidence="2" type="ORF">P3T76_013433</name>
</gene>
<dbReference type="EMBL" id="JASMQC010000035">
    <property type="protein sequence ID" value="KAK1931244.1"/>
    <property type="molecule type" value="Genomic_DNA"/>
</dbReference>
<sequence length="150" mass="16769">MSRRVSWREIAVDVDAAEGEAVVVRLKSFDIDKSQAMGCSICPGTDHKMRYRLLDCNSKTCAEACPVKCAWRGKMVTCLASEHVSISEFGAHNSATASHGRKKLSLTQKALCQDLAQNHLHPMRIHHALSRKFATPPLKIYRRSSRFKTS</sequence>
<dbReference type="PANTHER" id="PTHR48142:SF1">
    <property type="entry name" value="MULE TRANSPOSASE DOMAIN-CONTAINING PROTEIN"/>
    <property type="match status" value="1"/>
</dbReference>
<protein>
    <submittedName>
        <fullName evidence="1">Uncharacterized protein</fullName>
    </submittedName>
</protein>
<dbReference type="AlphaFoldDB" id="A0AAD9G3C9"/>
<evidence type="ECO:0000313" key="2">
    <source>
        <dbReference type="EMBL" id="KAK1931244.1"/>
    </source>
</evidence>
<dbReference type="Proteomes" id="UP001259832">
    <property type="component" value="Unassembled WGS sequence"/>
</dbReference>
<proteinExistence type="predicted"/>
<accession>A0AAD9G3C9</accession>
<evidence type="ECO:0000313" key="3">
    <source>
        <dbReference type="Proteomes" id="UP001259832"/>
    </source>
</evidence>
<dbReference type="PANTHER" id="PTHR48142">
    <property type="entry name" value="PIGMENTOSA GTPASE REGULATOR-LIKE PROTEIN, PUTATIVE-RELATED"/>
    <property type="match status" value="1"/>
</dbReference>
<organism evidence="1 3">
    <name type="scientific">Phytophthora citrophthora</name>
    <dbReference type="NCBI Taxonomy" id="4793"/>
    <lineage>
        <taxon>Eukaryota</taxon>
        <taxon>Sar</taxon>
        <taxon>Stramenopiles</taxon>
        <taxon>Oomycota</taxon>
        <taxon>Peronosporomycetes</taxon>
        <taxon>Peronosporales</taxon>
        <taxon>Peronosporaceae</taxon>
        <taxon>Phytophthora</taxon>
    </lineage>
</organism>
<reference evidence="1" key="1">
    <citation type="submission" date="2023-08" db="EMBL/GenBank/DDBJ databases">
        <title>Reference Genome Resource for the Citrus Pathogen Phytophthora citrophthora.</title>
        <authorList>
            <person name="Moller H."/>
            <person name="Coetzee B."/>
            <person name="Rose L.J."/>
            <person name="Van Niekerk J.M."/>
        </authorList>
    </citation>
    <scope>NUCLEOTIDE SEQUENCE</scope>
    <source>
        <strain evidence="1">STE-U-9442</strain>
    </source>
</reference>
<comment type="caution">
    <text evidence="1">The sequence shown here is derived from an EMBL/GenBank/DDBJ whole genome shotgun (WGS) entry which is preliminary data.</text>
</comment>
<dbReference type="EMBL" id="JASMQC010000035">
    <property type="protein sequence ID" value="KAK1931232.1"/>
    <property type="molecule type" value="Genomic_DNA"/>
</dbReference>